<feature type="region of interest" description="Disordered" evidence="1">
    <location>
        <begin position="18"/>
        <end position="48"/>
    </location>
</feature>
<dbReference type="EMBL" id="JPMI01000079">
    <property type="protein sequence ID" value="KFA92824.1"/>
    <property type="molecule type" value="Genomic_DNA"/>
</dbReference>
<evidence type="ECO:0000256" key="1">
    <source>
        <dbReference type="SAM" id="MobiDB-lite"/>
    </source>
</evidence>
<dbReference type="RefSeq" id="WP_043394191.1">
    <property type="nucleotide sequence ID" value="NZ_JPMI01000079.1"/>
</dbReference>
<evidence type="ECO:0000313" key="3">
    <source>
        <dbReference type="EMBL" id="KFA92824.1"/>
    </source>
</evidence>
<dbReference type="PANTHER" id="PTHR41913:SF1">
    <property type="entry name" value="DUF1684 DOMAIN-CONTAINING PROTEIN"/>
    <property type="match status" value="1"/>
</dbReference>
<dbReference type="Pfam" id="PF07920">
    <property type="entry name" value="DUF1684"/>
    <property type="match status" value="1"/>
</dbReference>
<feature type="signal peptide" evidence="2">
    <location>
        <begin position="1"/>
        <end position="20"/>
    </location>
</feature>
<protein>
    <recommendedName>
        <fullName evidence="5">DUF1684 domain-containing protein</fullName>
    </recommendedName>
</protein>
<evidence type="ECO:0000256" key="2">
    <source>
        <dbReference type="SAM" id="SignalP"/>
    </source>
</evidence>
<reference evidence="3 4" key="1">
    <citation type="submission" date="2014-07" db="EMBL/GenBank/DDBJ databases">
        <title>Draft Genome Sequence of Gephyronic Acid Producer, Cystobacter violaceus Strain Cb vi76.</title>
        <authorList>
            <person name="Stevens D.C."/>
            <person name="Young J."/>
            <person name="Carmichael R."/>
            <person name="Tan J."/>
            <person name="Taylor R.E."/>
        </authorList>
    </citation>
    <scope>NUCLEOTIDE SEQUENCE [LARGE SCALE GENOMIC DNA]</scope>
    <source>
        <strain evidence="3 4">Cb vi76</strain>
    </source>
</reference>
<dbReference type="PANTHER" id="PTHR41913">
    <property type="entry name" value="DUF1684 DOMAIN-CONTAINING PROTEIN"/>
    <property type="match status" value="1"/>
</dbReference>
<gene>
    <name evidence="3" type="ORF">Q664_13365</name>
</gene>
<evidence type="ECO:0008006" key="5">
    <source>
        <dbReference type="Google" id="ProtNLM"/>
    </source>
</evidence>
<sequence>MRIARLLTLSALAFATPSVAAPPSRPAMKKPAQKQPAEEKPTAEKPFDLEAETRAWHQKRIANLTSEDGWLSLVGLHWLKEGDNRVGSAEHNEVVFPSGAPAHLGTLTRKGGTVTLAVQPGISLTRAGQPFTGGELGASEGEQDVLALGSLRFYVIRRGDKLGIRVKDAEAPARKQFHGIPTWPVSAAWRVEGRFEPAANPRKVPVPNVLGTVDEMTSPGTIFFKVNGEEYRLDPVQEGPTEPLFIIFGDLTNRTDSYGAGRFLYADPPKDGKVVLDFNRAYNPPCAFSPYATCPLPPPQNRLKLRVEAGEKRYGDH</sequence>
<feature type="compositionally biased region" description="Basic and acidic residues" evidence="1">
    <location>
        <begin position="36"/>
        <end position="48"/>
    </location>
</feature>
<name>A0A084SWI9_9BACT</name>
<feature type="chain" id="PRO_5001781668" description="DUF1684 domain-containing protein" evidence="2">
    <location>
        <begin position="21"/>
        <end position="317"/>
    </location>
</feature>
<dbReference type="InterPro" id="IPR012467">
    <property type="entry name" value="DUF1684"/>
</dbReference>
<evidence type="ECO:0000313" key="4">
    <source>
        <dbReference type="Proteomes" id="UP000028547"/>
    </source>
</evidence>
<organism evidence="3 4">
    <name type="scientific">Archangium violaceum Cb vi76</name>
    <dbReference type="NCBI Taxonomy" id="1406225"/>
    <lineage>
        <taxon>Bacteria</taxon>
        <taxon>Pseudomonadati</taxon>
        <taxon>Myxococcota</taxon>
        <taxon>Myxococcia</taxon>
        <taxon>Myxococcales</taxon>
        <taxon>Cystobacterineae</taxon>
        <taxon>Archangiaceae</taxon>
        <taxon>Archangium</taxon>
    </lineage>
</organism>
<accession>A0A084SWI9</accession>
<comment type="caution">
    <text evidence="3">The sequence shown here is derived from an EMBL/GenBank/DDBJ whole genome shotgun (WGS) entry which is preliminary data.</text>
</comment>
<dbReference type="Proteomes" id="UP000028547">
    <property type="component" value="Unassembled WGS sequence"/>
</dbReference>
<keyword evidence="2" id="KW-0732">Signal</keyword>
<proteinExistence type="predicted"/>
<dbReference type="AlphaFoldDB" id="A0A084SWI9"/>